<proteinExistence type="predicted"/>
<protein>
    <submittedName>
        <fullName evidence="1">Uncharacterized protein</fullName>
    </submittedName>
</protein>
<dbReference type="STRING" id="52838.A0A4S8JQ40"/>
<accession>A0A4S8JQ40</accession>
<dbReference type="Proteomes" id="UP000317650">
    <property type="component" value="Chromosome 1"/>
</dbReference>
<organism evidence="1 2">
    <name type="scientific">Musa balbisiana</name>
    <name type="common">Banana</name>
    <dbReference type="NCBI Taxonomy" id="52838"/>
    <lineage>
        <taxon>Eukaryota</taxon>
        <taxon>Viridiplantae</taxon>
        <taxon>Streptophyta</taxon>
        <taxon>Embryophyta</taxon>
        <taxon>Tracheophyta</taxon>
        <taxon>Spermatophyta</taxon>
        <taxon>Magnoliopsida</taxon>
        <taxon>Liliopsida</taxon>
        <taxon>Zingiberales</taxon>
        <taxon>Musaceae</taxon>
        <taxon>Musa</taxon>
    </lineage>
</organism>
<evidence type="ECO:0000313" key="1">
    <source>
        <dbReference type="EMBL" id="THU64340.1"/>
    </source>
</evidence>
<sequence>MAAPLGLSGLSSDRFALPCFASLSQARSLVLDALVEIKPGEIGIVSGVPQEHLNISDAGFECSFVVSSSSNGSIVVIIHSPVQTAALQISGVGKWKLSFVTTEKYHSLLLHLTA</sequence>
<dbReference type="AlphaFoldDB" id="A0A4S8JQ40"/>
<gene>
    <name evidence="1" type="ORF">C4D60_Mb01t25460</name>
</gene>
<reference evidence="1 2" key="1">
    <citation type="journal article" date="2019" name="Nat. Plants">
        <title>Genome sequencing of Musa balbisiana reveals subgenome evolution and function divergence in polyploid bananas.</title>
        <authorList>
            <person name="Yao X."/>
        </authorList>
    </citation>
    <scope>NUCLEOTIDE SEQUENCE [LARGE SCALE GENOMIC DNA]</scope>
    <source>
        <strain evidence="2">cv. DH-PKW</strain>
        <tissue evidence="1">Leaves</tissue>
    </source>
</reference>
<comment type="caution">
    <text evidence="1">The sequence shown here is derived from an EMBL/GenBank/DDBJ whole genome shotgun (WGS) entry which is preliminary data.</text>
</comment>
<keyword evidence="2" id="KW-1185">Reference proteome</keyword>
<evidence type="ECO:0000313" key="2">
    <source>
        <dbReference type="Proteomes" id="UP000317650"/>
    </source>
</evidence>
<dbReference type="EMBL" id="PYDT01000004">
    <property type="protein sequence ID" value="THU64340.1"/>
    <property type="molecule type" value="Genomic_DNA"/>
</dbReference>
<name>A0A4S8JQ40_MUSBA</name>